<dbReference type="SUPFAM" id="SSF49482">
    <property type="entry name" value="Aromatic compound dioxygenase"/>
    <property type="match status" value="1"/>
</dbReference>
<evidence type="ECO:0000256" key="8">
    <source>
        <dbReference type="ARBA" id="ARBA00022964"/>
    </source>
</evidence>
<dbReference type="InterPro" id="IPR012801">
    <property type="entry name" value="Cchol_dOase_prob"/>
</dbReference>
<dbReference type="Proteomes" id="UP000245217">
    <property type="component" value="Unassembled WGS sequence"/>
</dbReference>
<accession>A0A2U2AQQ0</accession>
<protein>
    <recommendedName>
        <fullName evidence="5">catechol 1,2-dioxygenase</fullName>
        <ecNumber evidence="5">1.13.11.1</ecNumber>
    </recommendedName>
</protein>
<dbReference type="Gene3D" id="2.60.130.10">
    <property type="entry name" value="Aromatic compound dioxygenase"/>
    <property type="match status" value="1"/>
</dbReference>
<evidence type="ECO:0000256" key="9">
    <source>
        <dbReference type="ARBA" id="ARBA00023002"/>
    </source>
</evidence>
<evidence type="ECO:0000256" key="4">
    <source>
        <dbReference type="ARBA" id="ARBA00007825"/>
    </source>
</evidence>
<keyword evidence="10" id="KW-0408">Iron</keyword>
<dbReference type="GO" id="GO:0008199">
    <property type="term" value="F:ferric iron binding"/>
    <property type="evidence" value="ECO:0007669"/>
    <property type="project" value="InterPro"/>
</dbReference>
<dbReference type="EMBL" id="QEWW01000004">
    <property type="protein sequence ID" value="PWD85876.1"/>
    <property type="molecule type" value="Genomic_DNA"/>
</dbReference>
<gene>
    <name evidence="13" type="primary">catA</name>
    <name evidence="13" type="ORF">DC077_07580</name>
    <name evidence="14" type="ORF">DC078_07200</name>
</gene>
<keyword evidence="16" id="KW-1185">Reference proteome</keyword>
<reference evidence="13" key="1">
    <citation type="journal article" date="2018" name="Genome Announc.">
        <title>Ignatzschineria cameli sp. nov., isolated from necrotic foot tissue of dromedaries (Camelus dromedarius) and associated maggots (Wohlfahrtia species) in Dubai.</title>
        <authorList>
            <person name="Tsang C.C."/>
            <person name="Tang J.Y."/>
            <person name="Fong J.Y."/>
            <person name="Kinne J."/>
            <person name="Lee H.H."/>
            <person name="Joseph M."/>
            <person name="Jose S."/>
            <person name="Schuster R.K."/>
            <person name="Tang Y."/>
            <person name="Sivakumar S."/>
            <person name="Chen J.H."/>
            <person name="Teng J.L."/>
            <person name="Lau S.K."/>
            <person name="Wernery U."/>
            <person name="Woo P.C."/>
        </authorList>
    </citation>
    <scope>NUCLEOTIDE SEQUENCE</scope>
    <source>
        <strain evidence="13">UAE-HKU57</strain>
        <strain evidence="14">UAE-HKU58</strain>
    </source>
</reference>
<keyword evidence="6" id="KW-0479">Metal-binding</keyword>
<evidence type="ECO:0000256" key="2">
    <source>
        <dbReference type="ARBA" id="ARBA00001965"/>
    </source>
</evidence>
<name>A0A2U2AQQ0_9GAMM</name>
<dbReference type="Pfam" id="PF04444">
    <property type="entry name" value="Dioxygenase_N"/>
    <property type="match status" value="1"/>
</dbReference>
<dbReference type="GO" id="GO:0042952">
    <property type="term" value="P:beta-ketoadipate pathway"/>
    <property type="evidence" value="ECO:0007669"/>
    <property type="project" value="UniProtKB-UniPathway"/>
</dbReference>
<dbReference type="NCBIfam" id="TIGR02439">
    <property type="entry name" value="catechol_proteo"/>
    <property type="match status" value="1"/>
</dbReference>
<feature type="domain" description="Intradiol ring-cleavage dioxygenases" evidence="11">
    <location>
        <begin position="107"/>
        <end position="278"/>
    </location>
</feature>
<keyword evidence="9" id="KW-0560">Oxidoreductase</keyword>
<evidence type="ECO:0000313" key="13">
    <source>
        <dbReference type="EMBL" id="PWD85876.1"/>
    </source>
</evidence>
<dbReference type="InterPro" id="IPR007535">
    <property type="entry name" value="Catechol_dOase_N"/>
</dbReference>
<dbReference type="GO" id="GO:0019614">
    <property type="term" value="P:catechol-containing compound catabolic process"/>
    <property type="evidence" value="ECO:0007669"/>
    <property type="project" value="InterPro"/>
</dbReference>
<dbReference type="EC" id="1.13.11.1" evidence="5"/>
<evidence type="ECO:0000256" key="1">
    <source>
        <dbReference type="ARBA" id="ARBA00001312"/>
    </source>
</evidence>
<dbReference type="EMBL" id="QEWV01000005">
    <property type="protein sequence ID" value="PWD91764.1"/>
    <property type="molecule type" value="Genomic_DNA"/>
</dbReference>
<reference evidence="15 16" key="2">
    <citation type="submission" date="2018-05" db="EMBL/GenBank/DDBJ databases">
        <title>Ignatzschineria dubaiensis sp. nov., isolated from necrotic foot tissues of dromedaries (Camelus dromedarius) and associated maggots in Dubai, United Arab Emirates.</title>
        <authorList>
            <person name="Tsang C.C."/>
            <person name="Tang J.Y.M."/>
            <person name="Fong J.Y.H."/>
            <person name="Kinne J."/>
            <person name="Lee H.H."/>
            <person name="Joseph M."/>
            <person name="Jose S."/>
            <person name="Schuster R.K."/>
            <person name="Tang Y."/>
            <person name="Sivakumar S."/>
            <person name="Chen J.H.K."/>
            <person name="Teng J.L.L."/>
            <person name="Lau S.K.P."/>
            <person name="Wernery U."/>
            <person name="Woo P.C.Y."/>
        </authorList>
    </citation>
    <scope>NUCLEOTIDE SEQUENCE [LARGE SCALE GENOMIC DNA]</scope>
    <source>
        <strain evidence="15">UAE-HKU57</strain>
        <strain evidence="16">UAE-HKU58</strain>
    </source>
</reference>
<dbReference type="Proteomes" id="UP000245059">
    <property type="component" value="Unassembled WGS sequence"/>
</dbReference>
<organism evidence="13 15">
    <name type="scientific">Ignatzschineria cameli</name>
    <dbReference type="NCBI Taxonomy" id="2182793"/>
    <lineage>
        <taxon>Bacteria</taxon>
        <taxon>Pseudomonadati</taxon>
        <taxon>Pseudomonadota</taxon>
        <taxon>Gammaproteobacteria</taxon>
        <taxon>Cardiobacteriales</taxon>
        <taxon>Ignatzschineriaceae</taxon>
        <taxon>Ignatzschineria</taxon>
    </lineage>
</organism>
<proteinExistence type="inferred from homology"/>
<evidence type="ECO:0000259" key="11">
    <source>
        <dbReference type="Pfam" id="PF00775"/>
    </source>
</evidence>
<dbReference type="OrthoDB" id="9800887at2"/>
<evidence type="ECO:0000313" key="14">
    <source>
        <dbReference type="EMBL" id="PWD91764.1"/>
    </source>
</evidence>
<evidence type="ECO:0000256" key="5">
    <source>
        <dbReference type="ARBA" id="ARBA00013118"/>
    </source>
</evidence>
<dbReference type="InterPro" id="IPR015889">
    <property type="entry name" value="Intradiol_dOase_core"/>
</dbReference>
<evidence type="ECO:0000256" key="6">
    <source>
        <dbReference type="ARBA" id="ARBA00022723"/>
    </source>
</evidence>
<evidence type="ECO:0000256" key="3">
    <source>
        <dbReference type="ARBA" id="ARBA00004957"/>
    </source>
</evidence>
<keyword evidence="8 13" id="KW-0223">Dioxygenase</keyword>
<comment type="similarity">
    <text evidence="4">Belongs to the intradiol ring-cleavage dioxygenase family.</text>
</comment>
<comment type="catalytic activity">
    <reaction evidence="1">
        <text>catechol + O2 = cis,cis-muconate + 2 H(+)</text>
        <dbReference type="Rhea" id="RHEA:23852"/>
        <dbReference type="ChEBI" id="CHEBI:15378"/>
        <dbReference type="ChEBI" id="CHEBI:15379"/>
        <dbReference type="ChEBI" id="CHEBI:18135"/>
        <dbReference type="ChEBI" id="CHEBI:32379"/>
        <dbReference type="EC" id="1.13.11.1"/>
    </reaction>
</comment>
<dbReference type="PANTHER" id="PTHR33711">
    <property type="entry name" value="DIOXYGENASE, PUTATIVE (AFU_ORTHOLOGUE AFUA_2G02910)-RELATED"/>
    <property type="match status" value="1"/>
</dbReference>
<dbReference type="GO" id="GO:0018576">
    <property type="term" value="F:catechol 1,2-dioxygenase activity"/>
    <property type="evidence" value="ECO:0007669"/>
    <property type="project" value="UniProtKB-EC"/>
</dbReference>
<sequence>MKTKISSPEFLEGFLRTAAGYDSDEGNPRVKEIVHRLLSDLCKAIDDLDITVDEFWHGANYLLRLGQAHETALLVAGLGLEHILDVREDELDEKAGLAKDGATPRTIEGPLYVAGAPVEEGEAQLDDGSDTESDLMHLSGKVVDVATGEVIPNATVEVWHCNSKGNYSFFDQSQSDFNMRRTIKTDNGQYTARSIVPSGYSVPPGNPTEQLLTLLGRHGSRPAHIHFFVHAPGYRHLTTQINLSDDPFCHDDFAYATRDELIVDAVEVTDPEKIAAAKMKGPYKELVFDFSLTEAVDSDQEIRSSRARAAL</sequence>
<dbReference type="InterPro" id="IPR000627">
    <property type="entry name" value="Intradiol_dOase_C"/>
</dbReference>
<evidence type="ECO:0000313" key="16">
    <source>
        <dbReference type="Proteomes" id="UP000245217"/>
    </source>
</evidence>
<dbReference type="Pfam" id="PF00775">
    <property type="entry name" value="Dioxygenase_C"/>
    <property type="match status" value="1"/>
</dbReference>
<dbReference type="UniPathway" id="UPA00157">
    <property type="reaction ID" value="UER00258"/>
</dbReference>
<dbReference type="InterPro" id="IPR050770">
    <property type="entry name" value="Intradiol_RC_Dioxygenase"/>
</dbReference>
<dbReference type="RefSeq" id="WP_109201891.1">
    <property type="nucleotide sequence ID" value="NZ_QEWS01000005.1"/>
</dbReference>
<keyword evidence="7" id="KW-0058">Aromatic hydrocarbons catabolism</keyword>
<comment type="cofactor">
    <cofactor evidence="2">
        <name>Fe(3+)</name>
        <dbReference type="ChEBI" id="CHEBI:29034"/>
    </cofactor>
</comment>
<evidence type="ECO:0000256" key="7">
    <source>
        <dbReference type="ARBA" id="ARBA00022797"/>
    </source>
</evidence>
<dbReference type="AlphaFoldDB" id="A0A2U2AQQ0"/>
<evidence type="ECO:0000256" key="10">
    <source>
        <dbReference type="ARBA" id="ARBA00023004"/>
    </source>
</evidence>
<evidence type="ECO:0000259" key="12">
    <source>
        <dbReference type="Pfam" id="PF04444"/>
    </source>
</evidence>
<comment type="caution">
    <text evidence="13">The sequence shown here is derived from an EMBL/GenBank/DDBJ whole genome shotgun (WGS) entry which is preliminary data.</text>
</comment>
<feature type="domain" description="Catechol dioxygenase N-terminal" evidence="12">
    <location>
        <begin position="27"/>
        <end position="96"/>
    </location>
</feature>
<evidence type="ECO:0000313" key="15">
    <source>
        <dbReference type="Proteomes" id="UP000245059"/>
    </source>
</evidence>
<comment type="pathway">
    <text evidence="3">Aromatic compound metabolism; beta-ketoadipate pathway; 5-oxo-4,5-dihydro-2-furylacetate from catechol: step 1/3.</text>
</comment>
<dbReference type="PANTHER" id="PTHR33711:SF7">
    <property type="entry name" value="INTRADIOL RING-CLEAVAGE DIOXYGENASES DOMAIN-CONTAINING PROTEIN-RELATED"/>
    <property type="match status" value="1"/>
</dbReference>